<dbReference type="AlphaFoldDB" id="A0A1C7Z419"/>
<dbReference type="InterPro" id="IPR041677">
    <property type="entry name" value="DNA2/NAM7_AAA_11"/>
</dbReference>
<dbReference type="Pfam" id="PF13086">
    <property type="entry name" value="AAA_11"/>
    <property type="match status" value="1"/>
</dbReference>
<dbReference type="OrthoDB" id="9757917at2"/>
<dbReference type="Gene3D" id="3.30.870.10">
    <property type="entry name" value="Endonuclease Chain A"/>
    <property type="match status" value="1"/>
</dbReference>
<dbReference type="InterPro" id="IPR025202">
    <property type="entry name" value="PLD-like_dom"/>
</dbReference>
<evidence type="ECO:0000256" key="5">
    <source>
        <dbReference type="ARBA" id="ARBA00022840"/>
    </source>
</evidence>
<accession>A0A1C7Z419</accession>
<dbReference type="GO" id="GO:0043139">
    <property type="term" value="F:5'-3' DNA helicase activity"/>
    <property type="evidence" value="ECO:0007669"/>
    <property type="project" value="TreeGrafter"/>
</dbReference>
<organism evidence="7 8">
    <name type="scientific">Pseudomonas syringae</name>
    <dbReference type="NCBI Taxonomy" id="317"/>
    <lineage>
        <taxon>Bacteria</taxon>
        <taxon>Pseudomonadati</taxon>
        <taxon>Pseudomonadota</taxon>
        <taxon>Gammaproteobacteria</taxon>
        <taxon>Pseudomonadales</taxon>
        <taxon>Pseudomonadaceae</taxon>
        <taxon>Pseudomonas</taxon>
    </lineage>
</organism>
<evidence type="ECO:0000256" key="3">
    <source>
        <dbReference type="ARBA" id="ARBA00022801"/>
    </source>
</evidence>
<dbReference type="SUPFAM" id="SSF52540">
    <property type="entry name" value="P-loop containing nucleoside triphosphate hydrolases"/>
    <property type="match status" value="1"/>
</dbReference>
<dbReference type="InterPro" id="IPR016834">
    <property type="entry name" value="UCP026306"/>
</dbReference>
<keyword evidence="5" id="KW-0067">ATP-binding</keyword>
<keyword evidence="4" id="KW-0347">Helicase</keyword>
<dbReference type="RefSeq" id="WP_065833672.1">
    <property type="nucleotide sequence ID" value="NZ_LGSI01000043.1"/>
</dbReference>
<evidence type="ECO:0000256" key="4">
    <source>
        <dbReference type="ARBA" id="ARBA00022806"/>
    </source>
</evidence>
<reference evidence="7 8" key="1">
    <citation type="submission" date="2015-07" db="EMBL/GenBank/DDBJ databases">
        <title>Draft genome sequence of a diazotrophic, plant growth-promoting rhizobacterium of the Pseudomonas syringae complex.</title>
        <authorList>
            <person name="Patten C.L."/>
            <person name="Jeong H."/>
        </authorList>
    </citation>
    <scope>NUCLEOTIDE SEQUENCE [LARGE SCALE GENOMIC DNA]</scope>
    <source>
        <strain evidence="7 8">GR12-2</strain>
    </source>
</reference>
<dbReference type="PANTHER" id="PTHR43788:SF8">
    <property type="entry name" value="DNA-BINDING PROTEIN SMUBP-2"/>
    <property type="match status" value="1"/>
</dbReference>
<feature type="domain" description="PLD phosphodiesterase" evidence="6">
    <location>
        <begin position="1115"/>
        <end position="1142"/>
    </location>
</feature>
<evidence type="ECO:0000256" key="1">
    <source>
        <dbReference type="ARBA" id="ARBA00007913"/>
    </source>
</evidence>
<sequence>MNDNALAFAKYWRNSLVDAEHGNGGLKTDGLVGHVHLPQEILNTGYLGIETVTALFKNEPEHSHVVEITIRPWVFNARLEHGRLRHGMHAVITPLLAQVRVNRHGQLFPTANTLIPRDILEPLESGSFALADVADVDRFLAVNTVPAASPSADGEAVDGESYAGQWAAYLGFCERFVDDVSSGWLQGDNGYERSNEWCLFKEEKVSGASQHIVRLYDHMRDTSPKSPLFERYASQTTVPPEPCLPASAGFSARLGHASDEYALAGEQRDALAHFLASDDGDILAVNGPPGTGKTTLLLSVVASLWARAALAGTEPPVIVASSTNNQAVTNILDAFGSDFAAGNGTLAGRWLPKIDSFGAYFPSKSADPETVRKYQTQSFFANTESADYLAQAQSEWLGKAAQAFAAKPPLTVQAAVDQLRQALAVRSDELVNIEHAWLALSAARQALRSEWGDDPDASIQEAQVTLQRLKDKNSHYKALETSFRRYLADESLWYALLSWLKPVQEKRLLRARLHLEQSHTASNTEKLLLNESQLTELSLLKSVRQIGETLSVWSNAAASEVSAQERKVSNALALQGARQQCQVNWQTALRPLELSADVITENMTLSDCDGLADTRIRFPIFLLSTHYWEGRWLLELEQTLPQILKDQNRNGRKTLEKRWRRWMKLTPCVVSTFFMLPSHLKGSKHNGSGYDDDYMYELIDLLIVDEAGQVLPEVAGASFALSKKALVIGDTLQIEPIWSVPASVDIGNLLSSQLLPRVGIDEAYEKLCATGVSAASGSVMRIAQNASRYHYDTDLERGMFLYEHRRCYNSIVDYCNALCYQGKLTPKRGEKPDGGLPALGYLHVDGICQQHNGRSRMNRLEAETIAQWIAANRETLQARYGQELWKIVGVITPFGAQSQAIADACAAKGIKTGKGDGELTVGTVHSFQGAARPVVIFSAVYSKHADGGFIDRRQSMLNVAVSRAKDSFLLFGDMDLLGAVPAAKPRDLLAEYLLRDPSSELAFEYQPRTDLETPRSVFSQLIDADAHDQFLLRTLSCATREVHIVSPWIKLQRIHDIGAWDAMSAAVERGVTVRVYTDLDFNSAESPSSESQPSRYDLLIHALRELRGQKIESHVVRKVHSKVVMADDELLCMGSFNWFSANRGKWANYETSMVYQGPDVMGEIDIHRRNLAARIDPLH</sequence>
<dbReference type="EMBL" id="LGSI01000043">
    <property type="protein sequence ID" value="OCR24553.1"/>
    <property type="molecule type" value="Genomic_DNA"/>
</dbReference>
<comment type="caution">
    <text evidence="7">The sequence shown here is derived from an EMBL/GenBank/DDBJ whole genome shotgun (WGS) entry which is preliminary data.</text>
</comment>
<gene>
    <name evidence="7" type="ORF">AFK24_13450</name>
</gene>
<dbReference type="InterPro" id="IPR050534">
    <property type="entry name" value="Coronavir_polyprotein_1ab"/>
</dbReference>
<comment type="similarity">
    <text evidence="1">Belongs to the DNA2/NAM7 helicase family.</text>
</comment>
<dbReference type="PROSITE" id="PS50035">
    <property type="entry name" value="PLD"/>
    <property type="match status" value="1"/>
</dbReference>
<dbReference type="PATRIC" id="fig|317.243.peg.3628"/>
<dbReference type="Proteomes" id="UP000093104">
    <property type="component" value="Unassembled WGS sequence"/>
</dbReference>
<dbReference type="GO" id="GO:0016787">
    <property type="term" value="F:hydrolase activity"/>
    <property type="evidence" value="ECO:0007669"/>
    <property type="project" value="UniProtKB-KW"/>
</dbReference>
<dbReference type="Pfam" id="PF13091">
    <property type="entry name" value="PLDc_2"/>
    <property type="match status" value="1"/>
</dbReference>
<evidence type="ECO:0000259" key="6">
    <source>
        <dbReference type="PROSITE" id="PS50035"/>
    </source>
</evidence>
<keyword evidence="3" id="KW-0378">Hydrolase</keyword>
<evidence type="ECO:0000313" key="8">
    <source>
        <dbReference type="Proteomes" id="UP000093104"/>
    </source>
</evidence>
<proteinExistence type="inferred from homology"/>
<dbReference type="Gene3D" id="3.40.50.300">
    <property type="entry name" value="P-loop containing nucleotide triphosphate hydrolases"/>
    <property type="match status" value="3"/>
</dbReference>
<dbReference type="GO" id="GO:0005524">
    <property type="term" value="F:ATP binding"/>
    <property type="evidence" value="ECO:0007669"/>
    <property type="project" value="UniProtKB-KW"/>
</dbReference>
<dbReference type="InterPro" id="IPR041679">
    <property type="entry name" value="DNA2/NAM7-like_C"/>
</dbReference>
<dbReference type="PANTHER" id="PTHR43788">
    <property type="entry name" value="DNA2/NAM7 HELICASE FAMILY MEMBER"/>
    <property type="match status" value="1"/>
</dbReference>
<keyword evidence="2" id="KW-0547">Nucleotide-binding</keyword>
<dbReference type="Pfam" id="PF13087">
    <property type="entry name" value="AAA_12"/>
    <property type="match status" value="1"/>
</dbReference>
<evidence type="ECO:0000313" key="7">
    <source>
        <dbReference type="EMBL" id="OCR24553.1"/>
    </source>
</evidence>
<name>A0A1C7Z419_PSESX</name>
<dbReference type="CDD" id="cd18808">
    <property type="entry name" value="SF1_C_Upf1"/>
    <property type="match status" value="1"/>
</dbReference>
<dbReference type="InterPro" id="IPR001736">
    <property type="entry name" value="PLipase_D/transphosphatidylase"/>
</dbReference>
<dbReference type="InterPro" id="IPR047187">
    <property type="entry name" value="SF1_C_Upf1"/>
</dbReference>
<dbReference type="InterPro" id="IPR027417">
    <property type="entry name" value="P-loop_NTPase"/>
</dbReference>
<dbReference type="GO" id="GO:0006793">
    <property type="term" value="P:phosphorus metabolic process"/>
    <property type="evidence" value="ECO:0007669"/>
    <property type="project" value="UniProtKB-ARBA"/>
</dbReference>
<dbReference type="PIRSF" id="PIRSF026306">
    <property type="entry name" value="UCP026306"/>
    <property type="match status" value="1"/>
</dbReference>
<protein>
    <recommendedName>
        <fullName evidence="6">PLD phosphodiesterase domain-containing protein</fullName>
    </recommendedName>
</protein>
<dbReference type="SUPFAM" id="SSF56024">
    <property type="entry name" value="Phospholipase D/nuclease"/>
    <property type="match status" value="1"/>
</dbReference>
<evidence type="ECO:0000256" key="2">
    <source>
        <dbReference type="ARBA" id="ARBA00022741"/>
    </source>
</evidence>